<organism evidence="15 16">
    <name type="scientific">Ciona intestinalis</name>
    <name type="common">Transparent sea squirt</name>
    <name type="synonym">Ascidia intestinalis</name>
    <dbReference type="NCBI Taxonomy" id="7719"/>
    <lineage>
        <taxon>Eukaryota</taxon>
        <taxon>Metazoa</taxon>
        <taxon>Chordata</taxon>
        <taxon>Tunicata</taxon>
        <taxon>Ascidiacea</taxon>
        <taxon>Phlebobranchia</taxon>
        <taxon>Cionidae</taxon>
        <taxon>Ciona</taxon>
    </lineage>
</organism>
<dbReference type="GO" id="GO:0009086">
    <property type="term" value="P:methionine biosynthetic process"/>
    <property type="evidence" value="ECO:0000318"/>
    <property type="project" value="GO_Central"/>
</dbReference>
<dbReference type="Gene3D" id="1.20.990.10">
    <property type="entry name" value="NADPH-cytochrome p450 Reductase, Chain A, domain 3"/>
    <property type="match status" value="1"/>
</dbReference>
<dbReference type="GO" id="GO:0050660">
    <property type="term" value="F:flavin adenine dinucleotide binding"/>
    <property type="evidence" value="ECO:0000318"/>
    <property type="project" value="GO_Central"/>
</dbReference>
<dbReference type="PROSITE" id="PS50902">
    <property type="entry name" value="FLAVODOXIN_LIKE"/>
    <property type="match status" value="1"/>
</dbReference>
<dbReference type="FunCoup" id="F6TWQ7">
    <property type="interactions" value="1"/>
</dbReference>
<dbReference type="GO" id="GO:0050667">
    <property type="term" value="P:homocysteine metabolic process"/>
    <property type="evidence" value="ECO:0000318"/>
    <property type="project" value="GO_Central"/>
</dbReference>
<evidence type="ECO:0000256" key="4">
    <source>
        <dbReference type="ARBA" id="ARBA00022630"/>
    </source>
</evidence>
<dbReference type="Proteomes" id="UP000008144">
    <property type="component" value="Unassembled WGS sequence"/>
</dbReference>
<dbReference type="InterPro" id="IPR008254">
    <property type="entry name" value="Flavodoxin/NO_synth"/>
</dbReference>
<dbReference type="OrthoDB" id="1856718at2759"/>
<keyword evidence="4" id="KW-0285">Flavoprotein</keyword>
<dbReference type="PRINTS" id="PR00371">
    <property type="entry name" value="FPNCR"/>
</dbReference>
<dbReference type="GO" id="GO:0030586">
    <property type="term" value="F:[methionine synthase] reductase (NADPH) activity"/>
    <property type="evidence" value="ECO:0000318"/>
    <property type="project" value="GO_Central"/>
</dbReference>
<evidence type="ECO:0000313" key="15">
    <source>
        <dbReference type="Ensembl" id="ENSCINP00000003452.3"/>
    </source>
</evidence>
<dbReference type="InterPro" id="IPR017938">
    <property type="entry name" value="Riboflavin_synthase-like_b-brl"/>
</dbReference>
<evidence type="ECO:0000259" key="14">
    <source>
        <dbReference type="PROSITE" id="PS51384"/>
    </source>
</evidence>
<feature type="domain" description="Flavodoxin-like" evidence="13">
    <location>
        <begin position="9"/>
        <end position="152"/>
    </location>
</feature>
<reference evidence="15" key="3">
    <citation type="submission" date="2025-09" db="UniProtKB">
        <authorList>
            <consortium name="Ensembl"/>
        </authorList>
    </citation>
    <scope>IDENTIFICATION</scope>
</reference>
<keyword evidence="9" id="KW-0560">Oxidoreductase</keyword>
<keyword evidence="16" id="KW-1185">Reference proteome</keyword>
<reference evidence="15" key="2">
    <citation type="submission" date="2025-08" db="UniProtKB">
        <authorList>
            <consortium name="Ensembl"/>
        </authorList>
    </citation>
    <scope>IDENTIFICATION</scope>
</reference>
<keyword evidence="10" id="KW-0486">Methionine biosynthesis</keyword>
<keyword evidence="3" id="KW-0028">Amino-acid biosynthesis</keyword>
<dbReference type="STRING" id="7719.ENSCINP00000003452"/>
<dbReference type="PANTHER" id="PTHR19384:SF84">
    <property type="entry name" value="METHIONINE SYNTHASE REDUCTASE"/>
    <property type="match status" value="1"/>
</dbReference>
<dbReference type="GO" id="GO:0010181">
    <property type="term" value="F:FMN binding"/>
    <property type="evidence" value="ECO:0000318"/>
    <property type="project" value="GO_Central"/>
</dbReference>
<dbReference type="InterPro" id="IPR039261">
    <property type="entry name" value="FNR_nucleotide-bd"/>
</dbReference>
<evidence type="ECO:0000256" key="3">
    <source>
        <dbReference type="ARBA" id="ARBA00022605"/>
    </source>
</evidence>
<accession>F6TWQ7</accession>
<dbReference type="EC" id="1.16.1.8" evidence="11"/>
<dbReference type="OMA" id="LFFGHQR"/>
<sequence length="680" mass="76715">MNNGTKNKITVLYGSQTGQAEEIAKQIHEDAVFGGYDAEVFCLKEEGKKFDIKEIKCAVFVCSTTGDGDPPENARKFLRTVSRKTLPNDHLSKLYYTLLGLGDSNYSTFCGGPKKLDKVLSLHGANKFYEAGFADDGTDLELVVEPWLDGLWPALKSYFLKDKSHITSESREIINNNLNELPNSESALNSNGEQETSVTDLSEKVANIEITENVKKLETTLLPDSILWKKSSLSASNLTLPPLFPIHLEAYPTDEEKVETYQKNFSFPVACGEVMNAHVRSARVLTQPDAVKRAIEVEFDVTTEYKAGDVIAVCCYNNKLDVDWLIERLGLTKTADQKMKMKVSSVAPKKKEVPPYIPEVFTIREMFTSCLEIRSVIKKPLIRCLVESMSNLDEKRRLEELCSRQGGGEYMDVIRGNMISVLDILATFPSCKPTLETLVQHLPRLQPRRYSIARYGSNYVSIVFNVVQFERDSNHLSPRSGICTGYLEQLLQPMIEQQETEISLHVKIFPTKSNGFSPPPNLRNNLVMIGPGTGVAPFIGFLQQRQERLATNTEAPGCAWLFYGCRHKERDFLFQDELDKFKRENILTKFCVAFSRDERAPGGAKYVQDSIKTNGEEIVSLLLDTDTVFYVCGDARNMSKDVRTCMVELIAKYTECDMESALCKFNGIVSEKRYKEDIWT</sequence>
<accession>A0A1W3JNZ5</accession>
<name>F6TWQ7_CIOIN</name>
<dbReference type="PANTHER" id="PTHR19384">
    <property type="entry name" value="NITRIC OXIDE SYNTHASE-RELATED"/>
    <property type="match status" value="1"/>
</dbReference>
<dbReference type="FunFam" id="1.20.990.10:FF:000007">
    <property type="entry name" value="Methionine synthase reductase"/>
    <property type="match status" value="1"/>
</dbReference>
<dbReference type="Ensembl" id="ENSCINT00000003452.3">
    <property type="protein sequence ID" value="ENSCINP00000003452.3"/>
    <property type="gene ID" value="ENSCING00000001711.3"/>
</dbReference>
<dbReference type="Gene3D" id="3.40.50.360">
    <property type="match status" value="1"/>
</dbReference>
<evidence type="ECO:0000256" key="10">
    <source>
        <dbReference type="ARBA" id="ARBA00023167"/>
    </source>
</evidence>
<dbReference type="InterPro" id="IPR001709">
    <property type="entry name" value="Flavoprot_Pyr_Nucl_cyt_Rdtase"/>
</dbReference>
<dbReference type="FunFam" id="3.40.50.80:FF:000001">
    <property type="entry name" value="NADPH--cytochrome P450 reductase 1"/>
    <property type="match status" value="1"/>
</dbReference>
<dbReference type="Pfam" id="PF00175">
    <property type="entry name" value="NAD_binding_1"/>
    <property type="match status" value="1"/>
</dbReference>
<dbReference type="KEGG" id="cin:100182690"/>
<dbReference type="PRINTS" id="PR00369">
    <property type="entry name" value="FLAVODOXIN"/>
</dbReference>
<dbReference type="InParanoid" id="F6TWQ7"/>
<keyword evidence="6" id="KW-0949">S-adenosyl-L-methionine</keyword>
<dbReference type="FunFam" id="3.40.50.360:FF:000059">
    <property type="entry name" value="5-methyltetrahydrofolate-homocysteine methyltransferase reductase"/>
    <property type="match status" value="1"/>
</dbReference>
<reference evidence="16" key="1">
    <citation type="journal article" date="2002" name="Science">
        <title>The draft genome of Ciona intestinalis: insights into chordate and vertebrate origins.</title>
        <authorList>
            <person name="Dehal P."/>
            <person name="Satou Y."/>
            <person name="Campbell R.K."/>
            <person name="Chapman J."/>
            <person name="Degnan B."/>
            <person name="De Tomaso A."/>
            <person name="Davidson B."/>
            <person name="Di Gregorio A."/>
            <person name="Gelpke M."/>
            <person name="Goodstein D.M."/>
            <person name="Harafuji N."/>
            <person name="Hastings K.E."/>
            <person name="Ho I."/>
            <person name="Hotta K."/>
            <person name="Huang W."/>
            <person name="Kawashima T."/>
            <person name="Lemaire P."/>
            <person name="Martinez D."/>
            <person name="Meinertzhagen I.A."/>
            <person name="Necula S."/>
            <person name="Nonaka M."/>
            <person name="Putnam N."/>
            <person name="Rash S."/>
            <person name="Saiga H."/>
            <person name="Satake M."/>
            <person name="Terry A."/>
            <person name="Yamada L."/>
            <person name="Wang H.G."/>
            <person name="Awazu S."/>
            <person name="Azumi K."/>
            <person name="Boore J."/>
            <person name="Branno M."/>
            <person name="Chin-Bow S."/>
            <person name="DeSantis R."/>
            <person name="Doyle S."/>
            <person name="Francino P."/>
            <person name="Keys D.N."/>
            <person name="Haga S."/>
            <person name="Hayashi H."/>
            <person name="Hino K."/>
            <person name="Imai K.S."/>
            <person name="Inaba K."/>
            <person name="Kano S."/>
            <person name="Kobayashi K."/>
            <person name="Kobayashi M."/>
            <person name="Lee B.I."/>
            <person name="Makabe K.W."/>
            <person name="Manohar C."/>
            <person name="Matassi G."/>
            <person name="Medina M."/>
            <person name="Mochizuki Y."/>
            <person name="Mount S."/>
            <person name="Morishita T."/>
            <person name="Miura S."/>
            <person name="Nakayama A."/>
            <person name="Nishizaka S."/>
            <person name="Nomoto H."/>
            <person name="Ohta F."/>
            <person name="Oishi K."/>
            <person name="Rigoutsos I."/>
            <person name="Sano M."/>
            <person name="Sasaki A."/>
            <person name="Sasakura Y."/>
            <person name="Shoguchi E."/>
            <person name="Shin-i T."/>
            <person name="Spagnuolo A."/>
            <person name="Stainier D."/>
            <person name="Suzuki M.M."/>
            <person name="Tassy O."/>
            <person name="Takatori N."/>
            <person name="Tokuoka M."/>
            <person name="Yagi K."/>
            <person name="Yoshizaki F."/>
            <person name="Wada S."/>
            <person name="Zhang C."/>
            <person name="Hyatt P.D."/>
            <person name="Larimer F."/>
            <person name="Detter C."/>
            <person name="Doggett N."/>
            <person name="Glavina T."/>
            <person name="Hawkins T."/>
            <person name="Richardson P."/>
            <person name="Lucas S."/>
            <person name="Kohara Y."/>
            <person name="Levine M."/>
            <person name="Satoh N."/>
            <person name="Rokhsar D.S."/>
        </authorList>
    </citation>
    <scope>NUCLEOTIDE SEQUENCE [LARGE SCALE GENOMIC DNA]</scope>
</reference>
<evidence type="ECO:0000256" key="2">
    <source>
        <dbReference type="ARBA" id="ARBA00001974"/>
    </source>
</evidence>
<dbReference type="HOGENOM" id="CLU_001570_17_7_1"/>
<dbReference type="InterPro" id="IPR023173">
    <property type="entry name" value="NADPH_Cyt_P450_Rdtase_alpha"/>
</dbReference>
<dbReference type="PROSITE" id="PS51384">
    <property type="entry name" value="FAD_FR"/>
    <property type="match status" value="1"/>
</dbReference>
<dbReference type="Gene3D" id="2.40.30.10">
    <property type="entry name" value="Translation factors"/>
    <property type="match status" value="1"/>
</dbReference>
<dbReference type="InterPro" id="IPR001433">
    <property type="entry name" value="OxRdtase_FAD/NAD-bd"/>
</dbReference>
<dbReference type="GO" id="GO:0005829">
    <property type="term" value="C:cytosol"/>
    <property type="evidence" value="ECO:0000318"/>
    <property type="project" value="GO_Central"/>
</dbReference>
<dbReference type="SUPFAM" id="SSF52218">
    <property type="entry name" value="Flavoproteins"/>
    <property type="match status" value="1"/>
</dbReference>
<evidence type="ECO:0000256" key="8">
    <source>
        <dbReference type="ARBA" id="ARBA00022857"/>
    </source>
</evidence>
<evidence type="ECO:0000259" key="13">
    <source>
        <dbReference type="PROSITE" id="PS50902"/>
    </source>
</evidence>
<dbReference type="Pfam" id="PF00258">
    <property type="entry name" value="Flavodoxin_1"/>
    <property type="match status" value="1"/>
</dbReference>
<dbReference type="SUPFAM" id="SSF63380">
    <property type="entry name" value="Riboflavin synthase domain-like"/>
    <property type="match status" value="1"/>
</dbReference>
<dbReference type="SUPFAM" id="SSF52343">
    <property type="entry name" value="Ferredoxin reductase-like, C-terminal NADP-linked domain"/>
    <property type="match status" value="1"/>
</dbReference>
<evidence type="ECO:0000256" key="11">
    <source>
        <dbReference type="ARBA" id="ARBA00039088"/>
    </source>
</evidence>
<evidence type="ECO:0000256" key="7">
    <source>
        <dbReference type="ARBA" id="ARBA00022827"/>
    </source>
</evidence>
<evidence type="ECO:0000313" key="16">
    <source>
        <dbReference type="Proteomes" id="UP000008144"/>
    </source>
</evidence>
<dbReference type="Gene3D" id="3.40.50.80">
    <property type="entry name" value="Nucleotide-binding domain of ferredoxin-NADP reductase (FNR) module"/>
    <property type="match status" value="1"/>
</dbReference>
<evidence type="ECO:0000256" key="9">
    <source>
        <dbReference type="ARBA" id="ARBA00023002"/>
    </source>
</evidence>
<dbReference type="GeneID" id="100182690"/>
<keyword evidence="5" id="KW-0288">FMN</keyword>
<keyword evidence="7" id="KW-0274">FAD</keyword>
<dbReference type="RefSeq" id="XP_009861751.1">
    <property type="nucleotide sequence ID" value="XM_009863449.3"/>
</dbReference>
<comment type="cofactor">
    <cofactor evidence="1">
        <name>FMN</name>
        <dbReference type="ChEBI" id="CHEBI:58210"/>
    </cofactor>
</comment>
<comment type="cofactor">
    <cofactor evidence="2">
        <name>FAD</name>
        <dbReference type="ChEBI" id="CHEBI:57692"/>
    </cofactor>
</comment>
<feature type="domain" description="FAD-binding FR-type" evidence="14">
    <location>
        <begin position="272"/>
        <end position="519"/>
    </location>
</feature>
<dbReference type="GeneTree" id="ENSGT00940000155822"/>
<gene>
    <name evidence="15" type="primary">LOC100182690</name>
</gene>
<dbReference type="InterPro" id="IPR017927">
    <property type="entry name" value="FAD-bd_FR_type"/>
</dbReference>
<dbReference type="InterPro" id="IPR003097">
    <property type="entry name" value="CysJ-like_FAD-binding"/>
</dbReference>
<proteinExistence type="predicted"/>
<dbReference type="InterPro" id="IPR029039">
    <property type="entry name" value="Flavoprotein-like_sf"/>
</dbReference>
<evidence type="ECO:0000256" key="5">
    <source>
        <dbReference type="ARBA" id="ARBA00022643"/>
    </source>
</evidence>
<evidence type="ECO:0000256" key="6">
    <source>
        <dbReference type="ARBA" id="ARBA00022691"/>
    </source>
</evidence>
<evidence type="ECO:0000256" key="12">
    <source>
        <dbReference type="ARBA" id="ARBA00040659"/>
    </source>
</evidence>
<dbReference type="AlphaFoldDB" id="F6TWQ7"/>
<keyword evidence="8" id="KW-0521">NADP</keyword>
<dbReference type="Pfam" id="PF00667">
    <property type="entry name" value="FAD_binding_1"/>
    <property type="match status" value="1"/>
</dbReference>
<evidence type="ECO:0000256" key="1">
    <source>
        <dbReference type="ARBA" id="ARBA00001917"/>
    </source>
</evidence>
<dbReference type="InterPro" id="IPR001094">
    <property type="entry name" value="Flavdoxin-like"/>
</dbReference>
<protein>
    <recommendedName>
        <fullName evidence="12">Methionine synthase reductase</fullName>
        <ecNumber evidence="11">1.16.1.8</ecNumber>
    </recommendedName>
</protein>